<sequence length="107" mass="10500">MKVTTIIAAFLPVLALAQSDASATTVTSTATQTMTVTLSRLHTETMTYAGNNTATIKATASTGGRTVASVTAAAPAATTSKPNAGTNLNAGNIAFAGIAGMIAAALL</sequence>
<reference evidence="1 2" key="1">
    <citation type="journal article" date="2020" name="Phytopathology">
        <title>Genome Sequence Resources of Colletotrichum truncatum, C. plurivorum, C. musicola, and C. sojae: Four Species Pathogenic to Soybean (Glycine max).</title>
        <authorList>
            <person name="Rogerio F."/>
            <person name="Boufleur T.R."/>
            <person name="Ciampi-Guillardi M."/>
            <person name="Sukno S.A."/>
            <person name="Thon M.R."/>
            <person name="Massola Junior N.S."/>
            <person name="Baroncelli R."/>
        </authorList>
    </citation>
    <scope>NUCLEOTIDE SEQUENCE [LARGE SCALE GENOMIC DNA]</scope>
    <source>
        <strain evidence="1 2">CMES1059</strain>
    </source>
</reference>
<evidence type="ECO:0000313" key="1">
    <source>
        <dbReference type="EMBL" id="KAL0937190.1"/>
    </source>
</evidence>
<dbReference type="EMBL" id="VUJX02000004">
    <property type="protein sequence ID" value="KAL0937190.1"/>
    <property type="molecule type" value="Genomic_DNA"/>
</dbReference>
<name>A0ACC3YZ21_COLTU</name>
<comment type="caution">
    <text evidence="1">The sequence shown here is derived from an EMBL/GenBank/DDBJ whole genome shotgun (WGS) entry which is preliminary data.</text>
</comment>
<proteinExistence type="predicted"/>
<organism evidence="1 2">
    <name type="scientific">Colletotrichum truncatum</name>
    <name type="common">Anthracnose fungus</name>
    <name type="synonym">Colletotrichum capsici</name>
    <dbReference type="NCBI Taxonomy" id="5467"/>
    <lineage>
        <taxon>Eukaryota</taxon>
        <taxon>Fungi</taxon>
        <taxon>Dikarya</taxon>
        <taxon>Ascomycota</taxon>
        <taxon>Pezizomycotina</taxon>
        <taxon>Sordariomycetes</taxon>
        <taxon>Hypocreomycetidae</taxon>
        <taxon>Glomerellales</taxon>
        <taxon>Glomerellaceae</taxon>
        <taxon>Colletotrichum</taxon>
        <taxon>Colletotrichum truncatum species complex</taxon>
    </lineage>
</organism>
<dbReference type="Proteomes" id="UP000805649">
    <property type="component" value="Unassembled WGS sequence"/>
</dbReference>
<protein>
    <submittedName>
        <fullName evidence="1">Uncharacterized protein</fullName>
    </submittedName>
</protein>
<evidence type="ECO:0000313" key="2">
    <source>
        <dbReference type="Proteomes" id="UP000805649"/>
    </source>
</evidence>
<gene>
    <name evidence="1" type="ORF">CTRU02_206921</name>
</gene>
<keyword evidence="2" id="KW-1185">Reference proteome</keyword>
<accession>A0ACC3YZ21</accession>